<dbReference type="InterPro" id="IPR012337">
    <property type="entry name" value="RNaseH-like_sf"/>
</dbReference>
<organism evidence="1">
    <name type="scientific">Ixodes ricinus</name>
    <name type="common">Common tick</name>
    <name type="synonym">Acarus ricinus</name>
    <dbReference type="NCBI Taxonomy" id="34613"/>
    <lineage>
        <taxon>Eukaryota</taxon>
        <taxon>Metazoa</taxon>
        <taxon>Ecdysozoa</taxon>
        <taxon>Arthropoda</taxon>
        <taxon>Chelicerata</taxon>
        <taxon>Arachnida</taxon>
        <taxon>Acari</taxon>
        <taxon>Parasitiformes</taxon>
        <taxon>Ixodida</taxon>
        <taxon>Ixodoidea</taxon>
        <taxon>Ixodidae</taxon>
        <taxon>Ixodinae</taxon>
        <taxon>Ixodes</taxon>
    </lineage>
</organism>
<keyword evidence="1" id="KW-0808">Transferase</keyword>
<sequence>MMQLTLEYIHHAYLSSRHIYTDGSTNFISSSIGAYIPSTGTTIKTKLSHITSSTAAELAAIWAAAAYISTQNPQNWRIFVDSVRSQCTYA</sequence>
<dbReference type="GO" id="GO:0003676">
    <property type="term" value="F:nucleic acid binding"/>
    <property type="evidence" value="ECO:0007669"/>
    <property type="project" value="InterPro"/>
</dbReference>
<keyword evidence="1" id="KW-0548">Nucleotidyltransferase</keyword>
<proteinExistence type="evidence at transcript level"/>
<keyword evidence="1" id="KW-0695">RNA-directed DNA polymerase</keyword>
<accession>A0A0K8R5I6</accession>
<dbReference type="Gene3D" id="3.30.420.10">
    <property type="entry name" value="Ribonuclease H-like superfamily/Ribonuclease H"/>
    <property type="match status" value="1"/>
</dbReference>
<dbReference type="SUPFAM" id="SSF53098">
    <property type="entry name" value="Ribonuclease H-like"/>
    <property type="match status" value="1"/>
</dbReference>
<dbReference type="InterPro" id="IPR036397">
    <property type="entry name" value="RNaseH_sf"/>
</dbReference>
<dbReference type="GO" id="GO:0003964">
    <property type="term" value="F:RNA-directed DNA polymerase activity"/>
    <property type="evidence" value="ECO:0007669"/>
    <property type="project" value="UniProtKB-KW"/>
</dbReference>
<dbReference type="EMBL" id="GADI01007376">
    <property type="protein sequence ID" value="JAA66432.1"/>
    <property type="molecule type" value="mRNA"/>
</dbReference>
<dbReference type="AlphaFoldDB" id="A0A0K8R5I6"/>
<evidence type="ECO:0000313" key="1">
    <source>
        <dbReference type="EMBL" id="JAA66432.1"/>
    </source>
</evidence>
<name>A0A0K8R5I6_IXORI</name>
<reference evidence="1" key="1">
    <citation type="submission" date="2012-12" db="EMBL/GenBank/DDBJ databases">
        <title>Identification and characterization of a phenylalanine ammonia-lyase gene family in Isatis indigotica Fort.</title>
        <authorList>
            <person name="Liu Q."/>
            <person name="Chen J."/>
            <person name="Zhou X."/>
            <person name="Di P."/>
            <person name="Xiao Y."/>
            <person name="Xuan H."/>
            <person name="Zhang L."/>
            <person name="Chen W."/>
        </authorList>
    </citation>
    <scope>NUCLEOTIDE SEQUENCE</scope>
    <source>
        <tissue evidence="1">Salivary gland</tissue>
    </source>
</reference>
<protein>
    <submittedName>
        <fullName evidence="1">Putative non-ltr rnase hi domain of reverse transcriptases</fullName>
    </submittedName>
</protein>